<accession>A0ABT8QAE7</accession>
<gene>
    <name evidence="1" type="ORF">Q0S36_05930</name>
</gene>
<reference evidence="1" key="1">
    <citation type="submission" date="2023-07" db="EMBL/GenBank/DDBJ databases">
        <title>Stenotrophomonas isolates from soil.</title>
        <authorList>
            <person name="Sharma V."/>
            <person name="Zur-Pinska J."/>
            <person name="Hay A.G."/>
        </authorList>
    </citation>
    <scope>NUCLEOTIDE SEQUENCE</scope>
    <source>
        <strain evidence="1">C2</strain>
    </source>
</reference>
<proteinExistence type="predicted"/>
<name>A0ABT8QAE7_9GAMM</name>
<sequence>MAEMAQQSCQSDKERVIDRCSDIVDEKMRHRCEGARGAGAYCATAANTRACDATRAQCVLDCGGSVSETRSSGSLPVY</sequence>
<evidence type="ECO:0000313" key="1">
    <source>
        <dbReference type="EMBL" id="MDN8668857.1"/>
    </source>
</evidence>
<protein>
    <recommendedName>
        <fullName evidence="3">Cysteine rich repeat-containing protein</fullName>
    </recommendedName>
</protein>
<dbReference type="RefSeq" id="WP_301868992.1">
    <property type="nucleotide sequence ID" value="NZ_JAUKNN010000010.1"/>
</dbReference>
<keyword evidence="2" id="KW-1185">Reference proteome</keyword>
<comment type="caution">
    <text evidence="1">The sequence shown here is derived from an EMBL/GenBank/DDBJ whole genome shotgun (WGS) entry which is preliminary data.</text>
</comment>
<evidence type="ECO:0008006" key="3">
    <source>
        <dbReference type="Google" id="ProtNLM"/>
    </source>
</evidence>
<dbReference type="Proteomes" id="UP001174315">
    <property type="component" value="Unassembled WGS sequence"/>
</dbReference>
<dbReference type="EMBL" id="JAUKNN010000010">
    <property type="protein sequence ID" value="MDN8668857.1"/>
    <property type="molecule type" value="Genomic_DNA"/>
</dbReference>
<evidence type="ECO:0000313" key="2">
    <source>
        <dbReference type="Proteomes" id="UP001174315"/>
    </source>
</evidence>
<organism evidence="1 2">
    <name type="scientific">Stenotrophomonas indicatrix</name>
    <dbReference type="NCBI Taxonomy" id="2045451"/>
    <lineage>
        <taxon>Bacteria</taxon>
        <taxon>Pseudomonadati</taxon>
        <taxon>Pseudomonadota</taxon>
        <taxon>Gammaproteobacteria</taxon>
        <taxon>Lysobacterales</taxon>
        <taxon>Lysobacteraceae</taxon>
        <taxon>Stenotrophomonas</taxon>
    </lineage>
</organism>